<comment type="caution">
    <text evidence="2">The sequence shown here is derived from an EMBL/GenBank/DDBJ whole genome shotgun (WGS) entry which is preliminary data.</text>
</comment>
<dbReference type="InterPro" id="IPR023485">
    <property type="entry name" value="Ptyr_pPase"/>
</dbReference>
<sequence>MQVLFVGKGKDCRALLAEAIFNHVSRAGCTAGRASCDAPGPPAREALELLRGQGIAAGDSPPDALPLSSLPHAATGDAPMLVVSVCESRCEGPCPYCDSSALRAHWPVHDPLQRHLLPHDPTSELLDVYHILRARIERSMPLLEGSRAGDPERLQRELDRIGHFLP</sequence>
<dbReference type="Proteomes" id="UP001597158">
    <property type="component" value="Unassembled WGS sequence"/>
</dbReference>
<accession>A0ABW3W802</accession>
<name>A0ABW3W802_9RHOO</name>
<dbReference type="Gene3D" id="3.40.50.2300">
    <property type="match status" value="1"/>
</dbReference>
<dbReference type="SMART" id="SM00226">
    <property type="entry name" value="LMWPc"/>
    <property type="match status" value="1"/>
</dbReference>
<organism evidence="2 3">
    <name type="scientific">Thauera mechernichensis</name>
    <dbReference type="NCBI Taxonomy" id="82788"/>
    <lineage>
        <taxon>Bacteria</taxon>
        <taxon>Pseudomonadati</taxon>
        <taxon>Pseudomonadota</taxon>
        <taxon>Betaproteobacteria</taxon>
        <taxon>Rhodocyclales</taxon>
        <taxon>Zoogloeaceae</taxon>
        <taxon>Thauera</taxon>
    </lineage>
</organism>
<reference evidence="3" key="1">
    <citation type="journal article" date="2019" name="Int. J. Syst. Evol. Microbiol.">
        <title>The Global Catalogue of Microorganisms (GCM) 10K type strain sequencing project: providing services to taxonomists for standard genome sequencing and annotation.</title>
        <authorList>
            <consortium name="The Broad Institute Genomics Platform"/>
            <consortium name="The Broad Institute Genome Sequencing Center for Infectious Disease"/>
            <person name="Wu L."/>
            <person name="Ma J."/>
        </authorList>
    </citation>
    <scope>NUCLEOTIDE SEQUENCE [LARGE SCALE GENOMIC DNA]</scope>
    <source>
        <strain evidence="3">CCUG 48884</strain>
    </source>
</reference>
<gene>
    <name evidence="2" type="ORF">ACFQ4M_01125</name>
</gene>
<evidence type="ECO:0000313" key="2">
    <source>
        <dbReference type="EMBL" id="MFD1262163.1"/>
    </source>
</evidence>
<keyword evidence="3" id="KW-1185">Reference proteome</keyword>
<dbReference type="SUPFAM" id="SSF52788">
    <property type="entry name" value="Phosphotyrosine protein phosphatases I"/>
    <property type="match status" value="1"/>
</dbReference>
<evidence type="ECO:0000259" key="1">
    <source>
        <dbReference type="SMART" id="SM00226"/>
    </source>
</evidence>
<feature type="domain" description="Phosphotyrosine protein phosphatase I" evidence="1">
    <location>
        <begin position="1"/>
        <end position="146"/>
    </location>
</feature>
<evidence type="ECO:0000313" key="3">
    <source>
        <dbReference type="Proteomes" id="UP001597158"/>
    </source>
</evidence>
<dbReference type="InterPro" id="IPR036196">
    <property type="entry name" value="Ptyr_pPase_sf"/>
</dbReference>
<dbReference type="EMBL" id="JBHTMC010000002">
    <property type="protein sequence ID" value="MFD1262163.1"/>
    <property type="molecule type" value="Genomic_DNA"/>
</dbReference>
<protein>
    <submittedName>
        <fullName evidence="2">Protein tyrosine phosphatase</fullName>
    </submittedName>
</protein>
<proteinExistence type="predicted"/>
<dbReference type="RefSeq" id="WP_277831759.1">
    <property type="nucleotide sequence ID" value="NZ_JARQZE010000003.1"/>
</dbReference>